<reference evidence="1" key="1">
    <citation type="journal article" date="2015" name="Nature">
        <title>Complex archaea that bridge the gap between prokaryotes and eukaryotes.</title>
        <authorList>
            <person name="Spang A."/>
            <person name="Saw J.H."/>
            <person name="Jorgensen S.L."/>
            <person name="Zaremba-Niedzwiedzka K."/>
            <person name="Martijn J."/>
            <person name="Lind A.E."/>
            <person name="van Eijk R."/>
            <person name="Schleper C."/>
            <person name="Guy L."/>
            <person name="Ettema T.J."/>
        </authorList>
    </citation>
    <scope>NUCLEOTIDE SEQUENCE</scope>
</reference>
<comment type="caution">
    <text evidence="1">The sequence shown here is derived from an EMBL/GenBank/DDBJ whole genome shotgun (WGS) entry which is preliminary data.</text>
</comment>
<protein>
    <submittedName>
        <fullName evidence="1">Uncharacterized protein</fullName>
    </submittedName>
</protein>
<gene>
    <name evidence="1" type="ORF">LCGC14_2332270</name>
</gene>
<accession>A0A0F9CEI7</accession>
<dbReference type="AlphaFoldDB" id="A0A0F9CEI7"/>
<proteinExistence type="predicted"/>
<dbReference type="EMBL" id="LAZR01033552">
    <property type="protein sequence ID" value="KKL47768.1"/>
    <property type="molecule type" value="Genomic_DNA"/>
</dbReference>
<evidence type="ECO:0000313" key="1">
    <source>
        <dbReference type="EMBL" id="KKL47768.1"/>
    </source>
</evidence>
<sequence length="155" mass="18072">MQIMRFPRKRKERKRNKMLLLHDQVDLDTLKSSYNFGNEQASTNWDRSVQFLKELSAARREQQNTHLEAKVEVHTYNPDDQASVWTALSWSWSIGTDWEDRGGPIVGRTISGIDYIVYYAGTKNAIHRKLSVCVLDLRSEQDWKMVTKLAIETLV</sequence>
<organism evidence="1">
    <name type="scientific">marine sediment metagenome</name>
    <dbReference type="NCBI Taxonomy" id="412755"/>
    <lineage>
        <taxon>unclassified sequences</taxon>
        <taxon>metagenomes</taxon>
        <taxon>ecological metagenomes</taxon>
    </lineage>
</organism>
<name>A0A0F9CEI7_9ZZZZ</name>